<dbReference type="RefSeq" id="WP_160843568.1">
    <property type="nucleotide sequence ID" value="NZ_WVHT01000002.1"/>
</dbReference>
<dbReference type="AlphaFoldDB" id="A0A7K1Y7M5"/>
<organism evidence="1 2">
    <name type="scientific">Hufsiella arboris</name>
    <dbReference type="NCBI Taxonomy" id="2695275"/>
    <lineage>
        <taxon>Bacteria</taxon>
        <taxon>Pseudomonadati</taxon>
        <taxon>Bacteroidota</taxon>
        <taxon>Sphingobacteriia</taxon>
        <taxon>Sphingobacteriales</taxon>
        <taxon>Sphingobacteriaceae</taxon>
        <taxon>Hufsiella</taxon>
    </lineage>
</organism>
<dbReference type="EMBL" id="WVHT01000002">
    <property type="protein sequence ID" value="MXV50391.1"/>
    <property type="molecule type" value="Genomic_DNA"/>
</dbReference>
<reference evidence="1 2" key="1">
    <citation type="submission" date="2019-11" db="EMBL/GenBank/DDBJ databases">
        <title>Pedobacter sp. HMF7647 Genome sequencing and assembly.</title>
        <authorList>
            <person name="Kang H."/>
            <person name="Kim H."/>
            <person name="Joh K."/>
        </authorList>
    </citation>
    <scope>NUCLEOTIDE SEQUENCE [LARGE SCALE GENOMIC DNA]</scope>
    <source>
        <strain evidence="1 2">HMF7647</strain>
    </source>
</reference>
<evidence type="ECO:0000313" key="1">
    <source>
        <dbReference type="EMBL" id="MXV50391.1"/>
    </source>
</evidence>
<dbReference type="Proteomes" id="UP000466586">
    <property type="component" value="Unassembled WGS sequence"/>
</dbReference>
<keyword evidence="2" id="KW-1185">Reference proteome</keyword>
<proteinExistence type="predicted"/>
<sequence length="105" mass="11855">MPGAIFARSWCRVGPNDQLSVNVKIRANEIKVETGWRDYVFEPGYPLKRVGEVAAYIRNNGHLPDVPAAPRWLATGGNRAKLNKLLVQKIEELTLYMMKSSRLMA</sequence>
<protein>
    <submittedName>
        <fullName evidence="1">Uncharacterized protein</fullName>
    </submittedName>
</protein>
<gene>
    <name evidence="1" type="ORF">GS399_05350</name>
</gene>
<evidence type="ECO:0000313" key="2">
    <source>
        <dbReference type="Proteomes" id="UP000466586"/>
    </source>
</evidence>
<accession>A0A7K1Y7M5</accession>
<name>A0A7K1Y7M5_9SPHI</name>
<comment type="caution">
    <text evidence="1">The sequence shown here is derived from an EMBL/GenBank/DDBJ whole genome shotgun (WGS) entry which is preliminary data.</text>
</comment>